<protein>
    <submittedName>
        <fullName evidence="1">Uncharacterized protein</fullName>
    </submittedName>
</protein>
<organism evidence="1 2">
    <name type="scientific">Streptomyces spectabilis</name>
    <dbReference type="NCBI Taxonomy" id="68270"/>
    <lineage>
        <taxon>Bacteria</taxon>
        <taxon>Bacillati</taxon>
        <taxon>Actinomycetota</taxon>
        <taxon>Actinomycetes</taxon>
        <taxon>Kitasatosporales</taxon>
        <taxon>Streptomycetaceae</taxon>
        <taxon>Streptomyces</taxon>
    </lineage>
</organism>
<dbReference type="RefSeq" id="WP_144323110.1">
    <property type="nucleotide sequence ID" value="NZ_CP040916.1"/>
</dbReference>
<sequence length="159" mass="16299">MAVHRIVTLAFGDPEQCRVAYADALRLPGLRQVAVLERAVDGTLDVPLGENTEEGEATVGAGAVGGLLGLAAGPLGALLGATAGAALGSTLEAQREGEEYAAMILLSADVEDGTSLLVLDLKEAAEGPVDDLAARYGTVARREDAKDFAARARTAWKNA</sequence>
<gene>
    <name evidence="1" type="ORF">FH965_39585</name>
</gene>
<evidence type="ECO:0000313" key="1">
    <source>
        <dbReference type="EMBL" id="QDQ15909.1"/>
    </source>
</evidence>
<name>A0A516RJT4_STRST</name>
<accession>A0A516RJT4</accession>
<evidence type="ECO:0000313" key="2">
    <source>
        <dbReference type="Proteomes" id="UP000316806"/>
    </source>
</evidence>
<dbReference type="EMBL" id="CP040916">
    <property type="protein sequence ID" value="QDQ15909.1"/>
    <property type="molecule type" value="Genomic_DNA"/>
</dbReference>
<dbReference type="Proteomes" id="UP000316806">
    <property type="component" value="Chromosome"/>
</dbReference>
<reference evidence="1 2" key="1">
    <citation type="journal article" date="2019" name="J. Ind. Microbiol. Biotechnol.">
        <title>The complete genomic sequence of Streptomyces spectabilis NRRL-2792 and identification of secondary metabolite biosynthetic gene clusters.</title>
        <authorList>
            <person name="Sinha A."/>
            <person name="Phillips-Salemka S."/>
            <person name="Niraula T.A."/>
            <person name="Short K.A."/>
            <person name="Niraula N.P."/>
        </authorList>
    </citation>
    <scope>NUCLEOTIDE SEQUENCE [LARGE SCALE GENOMIC DNA]</scope>
    <source>
        <strain evidence="1 2">NRRL 2792</strain>
    </source>
</reference>
<proteinExistence type="predicted"/>
<dbReference type="AlphaFoldDB" id="A0A516RJT4"/>